<evidence type="ECO:0000313" key="15">
    <source>
        <dbReference type="Proteomes" id="UP000007646"/>
    </source>
</evidence>
<feature type="domain" description="Guanylate cyclase" evidence="13">
    <location>
        <begin position="11"/>
        <end position="123"/>
    </location>
</feature>
<protein>
    <recommendedName>
        <fullName evidence="4">adenylate cyclase</fullName>
        <ecNumber evidence="4">4.6.1.1</ecNumber>
    </recommendedName>
</protein>
<evidence type="ECO:0000313" key="14">
    <source>
        <dbReference type="Ensembl" id="ENSLAFP00000018855.1"/>
    </source>
</evidence>
<evidence type="ECO:0000256" key="11">
    <source>
        <dbReference type="ARBA" id="ARBA00023136"/>
    </source>
</evidence>
<dbReference type="PANTHER" id="PTHR45627">
    <property type="entry name" value="ADENYLATE CYCLASE TYPE 1"/>
    <property type="match status" value="1"/>
</dbReference>
<reference evidence="14" key="2">
    <citation type="submission" date="2025-08" db="UniProtKB">
        <authorList>
            <consortium name="Ensembl"/>
        </authorList>
    </citation>
    <scope>IDENTIFICATION</scope>
    <source>
        <strain evidence="14">Isolate ISIS603380</strain>
    </source>
</reference>
<keyword evidence="12" id="KW-0456">Lyase</keyword>
<reference evidence="14" key="3">
    <citation type="submission" date="2025-09" db="UniProtKB">
        <authorList>
            <consortium name="Ensembl"/>
        </authorList>
    </citation>
    <scope>IDENTIFICATION</scope>
    <source>
        <strain evidence="14">Isolate ISIS603380</strain>
    </source>
</reference>
<dbReference type="HOGENOM" id="CLU_001072_6_0_1"/>
<keyword evidence="9" id="KW-0460">Magnesium</keyword>
<dbReference type="Ensembl" id="ENSLAFT00000034056.1">
    <property type="protein sequence ID" value="ENSLAFP00000018855.1"/>
    <property type="gene ID" value="ENSLAFG00000004954.3"/>
</dbReference>
<keyword evidence="11" id="KW-0472">Membrane</keyword>
<comment type="subcellular location">
    <subcellularLocation>
        <location evidence="3">Membrane</location>
        <topology evidence="3">Multi-pass membrane protein</topology>
    </subcellularLocation>
</comment>
<evidence type="ECO:0000256" key="12">
    <source>
        <dbReference type="ARBA" id="ARBA00023239"/>
    </source>
</evidence>
<dbReference type="SUPFAM" id="SSF55073">
    <property type="entry name" value="Nucleotide cyclase"/>
    <property type="match status" value="1"/>
</dbReference>
<keyword evidence="15" id="KW-1185">Reference proteome</keyword>
<name>G3TTE7_LOXAF</name>
<dbReference type="GeneTree" id="ENSGT00940000156424"/>
<dbReference type="GO" id="GO:0006171">
    <property type="term" value="P:cAMP biosynthetic process"/>
    <property type="evidence" value="ECO:0007669"/>
    <property type="project" value="TreeGrafter"/>
</dbReference>
<dbReference type="Gene3D" id="3.30.70.1230">
    <property type="entry name" value="Nucleotide cyclase"/>
    <property type="match status" value="2"/>
</dbReference>
<evidence type="ECO:0000259" key="13">
    <source>
        <dbReference type="PROSITE" id="PS50125"/>
    </source>
</evidence>
<comment type="catalytic activity">
    <reaction evidence="1">
        <text>ATP = 3',5'-cyclic AMP + diphosphate</text>
        <dbReference type="Rhea" id="RHEA:15389"/>
        <dbReference type="ChEBI" id="CHEBI:30616"/>
        <dbReference type="ChEBI" id="CHEBI:33019"/>
        <dbReference type="ChEBI" id="CHEBI:58165"/>
        <dbReference type="EC" id="4.6.1.1"/>
    </reaction>
</comment>
<dbReference type="AlphaFoldDB" id="G3TTE7"/>
<evidence type="ECO:0000256" key="10">
    <source>
        <dbReference type="ARBA" id="ARBA00022989"/>
    </source>
</evidence>
<dbReference type="InterPro" id="IPR029787">
    <property type="entry name" value="Nucleotide_cyclase"/>
</dbReference>
<evidence type="ECO:0000256" key="4">
    <source>
        <dbReference type="ARBA" id="ARBA00012201"/>
    </source>
</evidence>
<dbReference type="FunFam" id="3.30.70.1230:FF:000101">
    <property type="entry name" value="Adenylate cyclase"/>
    <property type="match status" value="1"/>
</dbReference>
<reference evidence="14 15" key="1">
    <citation type="submission" date="2009-06" db="EMBL/GenBank/DDBJ databases">
        <title>The Genome Sequence of Loxodonta africana (African elephant).</title>
        <authorList>
            <person name="Di Palma F."/>
            <person name="Heiman D."/>
            <person name="Young S."/>
            <person name="Johnson J."/>
            <person name="Lander E.S."/>
            <person name="Lindblad-Toh K."/>
        </authorList>
    </citation>
    <scope>NUCLEOTIDE SEQUENCE [LARGE SCALE GENOMIC DNA]</scope>
    <source>
        <strain evidence="14 15">Isolate ISIS603380</strain>
    </source>
</reference>
<keyword evidence="6" id="KW-0479">Metal-binding</keyword>
<gene>
    <name evidence="14" type="primary">ADCY2</name>
</gene>
<dbReference type="Pfam" id="PF00211">
    <property type="entry name" value="Guanylate_cyc"/>
    <property type="match status" value="1"/>
</dbReference>
<evidence type="ECO:0000256" key="9">
    <source>
        <dbReference type="ARBA" id="ARBA00022842"/>
    </source>
</evidence>
<dbReference type="InterPro" id="IPR001054">
    <property type="entry name" value="A/G_cyclase"/>
</dbReference>
<dbReference type="EC" id="4.6.1.1" evidence="4"/>
<evidence type="ECO:0000256" key="8">
    <source>
        <dbReference type="ARBA" id="ARBA00022840"/>
    </source>
</evidence>
<evidence type="ECO:0000256" key="5">
    <source>
        <dbReference type="ARBA" id="ARBA00022692"/>
    </source>
</evidence>
<dbReference type="GO" id="GO:0005524">
    <property type="term" value="F:ATP binding"/>
    <property type="evidence" value="ECO:0007669"/>
    <property type="project" value="UniProtKB-KW"/>
</dbReference>
<accession>G3TTE7</accession>
<evidence type="ECO:0000256" key="7">
    <source>
        <dbReference type="ARBA" id="ARBA00022741"/>
    </source>
</evidence>
<evidence type="ECO:0000256" key="3">
    <source>
        <dbReference type="ARBA" id="ARBA00004141"/>
    </source>
</evidence>
<keyword evidence="8" id="KW-0067">ATP-binding</keyword>
<evidence type="ECO:0000256" key="6">
    <source>
        <dbReference type="ARBA" id="ARBA00022723"/>
    </source>
</evidence>
<dbReference type="GO" id="GO:0007189">
    <property type="term" value="P:adenylate cyclase-activating G protein-coupled receptor signaling pathway"/>
    <property type="evidence" value="ECO:0007669"/>
    <property type="project" value="TreeGrafter"/>
</dbReference>
<dbReference type="GO" id="GO:0005886">
    <property type="term" value="C:plasma membrane"/>
    <property type="evidence" value="ECO:0007669"/>
    <property type="project" value="TreeGrafter"/>
</dbReference>
<proteinExistence type="predicted"/>
<keyword evidence="5" id="KW-0812">Transmembrane</keyword>
<evidence type="ECO:0000256" key="2">
    <source>
        <dbReference type="ARBA" id="ARBA00001936"/>
    </source>
</evidence>
<organism evidence="14 15">
    <name type="scientific">Loxodonta africana</name>
    <name type="common">African elephant</name>
    <dbReference type="NCBI Taxonomy" id="9785"/>
    <lineage>
        <taxon>Eukaryota</taxon>
        <taxon>Metazoa</taxon>
        <taxon>Chordata</taxon>
        <taxon>Craniata</taxon>
        <taxon>Vertebrata</taxon>
        <taxon>Euteleostomi</taxon>
        <taxon>Mammalia</taxon>
        <taxon>Eutheria</taxon>
        <taxon>Afrotheria</taxon>
        <taxon>Proboscidea</taxon>
        <taxon>Elephantidae</taxon>
        <taxon>Loxodonta</taxon>
    </lineage>
</organism>
<dbReference type="PANTHER" id="PTHR45627:SF6">
    <property type="entry name" value="ADENYLATE CYCLASE TYPE 2"/>
    <property type="match status" value="1"/>
</dbReference>
<dbReference type="PROSITE" id="PS50125">
    <property type="entry name" value="GUANYLATE_CYCLASE_2"/>
    <property type="match status" value="1"/>
</dbReference>
<keyword evidence="10" id="KW-1133">Transmembrane helix</keyword>
<dbReference type="GO" id="GO:0004016">
    <property type="term" value="F:adenylate cyclase activity"/>
    <property type="evidence" value="ECO:0007669"/>
    <property type="project" value="UniProtKB-EC"/>
</dbReference>
<comment type="cofactor">
    <cofactor evidence="2">
        <name>Mn(2+)</name>
        <dbReference type="ChEBI" id="CHEBI:29035"/>
    </cofactor>
</comment>
<dbReference type="Proteomes" id="UP000007646">
    <property type="component" value="Unassembled WGS sequence"/>
</dbReference>
<dbReference type="GO" id="GO:0007193">
    <property type="term" value="P:adenylate cyclase-inhibiting G protein-coupled receptor signaling pathway"/>
    <property type="evidence" value="ECO:0007669"/>
    <property type="project" value="TreeGrafter"/>
</dbReference>
<evidence type="ECO:0000256" key="1">
    <source>
        <dbReference type="ARBA" id="ARBA00001593"/>
    </source>
</evidence>
<sequence>DLYHQSYDCVCVMFASIPDFKEFYTESDVNKEGLECLRLLNEIIADFDDLLSKPKFSGVEKIKTIGSTYMAATGLSAVPSQELAQEPERQYLHIGTMVEFAFALVAKLEAINKHSFNDFKLRVVVTEETSLVLQTLGYTCSCRGIINVKGKGELKTYFVNTEMSRSLSQSNLAS</sequence>
<dbReference type="GO" id="GO:0046872">
    <property type="term" value="F:metal ion binding"/>
    <property type="evidence" value="ECO:0007669"/>
    <property type="project" value="UniProtKB-KW"/>
</dbReference>
<dbReference type="GO" id="GO:0035556">
    <property type="term" value="P:intracellular signal transduction"/>
    <property type="evidence" value="ECO:0007669"/>
    <property type="project" value="InterPro"/>
</dbReference>
<keyword evidence="7" id="KW-0547">Nucleotide-binding</keyword>